<evidence type="ECO:0000256" key="8">
    <source>
        <dbReference type="ARBA" id="ARBA00023004"/>
    </source>
</evidence>
<dbReference type="InterPro" id="IPR042098">
    <property type="entry name" value="TauD-like_sf"/>
</dbReference>
<feature type="domain" description="Gamma-butyrobetaine hydroxylase-like N-terminal" evidence="10">
    <location>
        <begin position="75"/>
        <end position="153"/>
    </location>
</feature>
<keyword evidence="7" id="KW-0560">Oxidoreductase</keyword>
<dbReference type="InterPro" id="IPR010376">
    <property type="entry name" value="GBBH-like_N"/>
</dbReference>
<feature type="domain" description="TauD/TfdA-like" evidence="9">
    <location>
        <begin position="181"/>
        <end position="433"/>
    </location>
</feature>
<gene>
    <name evidence="12" type="primary">LOC107226921</name>
</gene>
<sequence>MPQQSLIIKHYYKATLVNNVTNCRLILTTSYVTRCEGVSLTLRRKHSLGNQQIPVSKQKRVALGNPEINSLTLSQKRDILALDTDNNTLKFPTIWLRDNCQCPACFQRHSQSRTIDWGKFDFGVKPLSAKLVESELTIEWSDNHRSNFTLDWLIERSFTEEKRKLFRNKIYRFERTTWGADEFGKYLKKFDYKSVLNEDSTLLNWLESLTKYGVAIVTNVPAKNNSNKILTERVAFTRRTHYGEEFTVIAKDGTTNVAYLSSTLPLHTDLPYYHYAPGANLLHCLVQSQGKGGESQLADGFHVGNYLKLHEPESYKILTKTLVDWSDVGHENGDHFHSLHQAPVLCEDEFGDLVRVNFSQPQRDSHFNAPLEQVILWYEAVGLFTKLLYSPENNVTFKLAEGDILTFDNLRLVHGRSAYADTTGRERLLIGCYLDWDEIYSRIRVLRKQLKRSKEMNIGQ</sequence>
<comment type="pathway">
    <text evidence="2">Amine and polyamine biosynthesis; carnitine biosynthesis.</text>
</comment>
<organism evidence="11 12">
    <name type="scientific">Neodiprion lecontei</name>
    <name type="common">Redheaded pine sawfly</name>
    <dbReference type="NCBI Taxonomy" id="441921"/>
    <lineage>
        <taxon>Eukaryota</taxon>
        <taxon>Metazoa</taxon>
        <taxon>Ecdysozoa</taxon>
        <taxon>Arthropoda</taxon>
        <taxon>Hexapoda</taxon>
        <taxon>Insecta</taxon>
        <taxon>Pterygota</taxon>
        <taxon>Neoptera</taxon>
        <taxon>Endopterygota</taxon>
        <taxon>Hymenoptera</taxon>
        <taxon>Tenthredinoidea</taxon>
        <taxon>Diprionidae</taxon>
        <taxon>Diprioninae</taxon>
        <taxon>Neodiprion</taxon>
    </lineage>
</organism>
<evidence type="ECO:0000313" key="12">
    <source>
        <dbReference type="RefSeq" id="XP_046591829.1"/>
    </source>
</evidence>
<evidence type="ECO:0000256" key="6">
    <source>
        <dbReference type="ARBA" id="ARBA00022964"/>
    </source>
</evidence>
<protein>
    <submittedName>
        <fullName evidence="12">Gamma-butyrobetaine dioxygenase-like</fullName>
    </submittedName>
</protein>
<keyword evidence="6" id="KW-0223">Dioxygenase</keyword>
<dbReference type="InterPro" id="IPR038492">
    <property type="entry name" value="GBBH-like_N_sf"/>
</dbReference>
<evidence type="ECO:0000256" key="3">
    <source>
        <dbReference type="ARBA" id="ARBA00008654"/>
    </source>
</evidence>
<evidence type="ECO:0000256" key="7">
    <source>
        <dbReference type="ARBA" id="ARBA00023002"/>
    </source>
</evidence>
<comment type="similarity">
    <text evidence="3">Belongs to the gamma-BBH/TMLD family.</text>
</comment>
<dbReference type="GeneID" id="107226921"/>
<keyword evidence="5" id="KW-0124">Carnitine biosynthesis</keyword>
<reference evidence="12" key="1">
    <citation type="submission" date="2025-08" db="UniProtKB">
        <authorList>
            <consortium name="RefSeq"/>
        </authorList>
    </citation>
    <scope>IDENTIFICATION</scope>
    <source>
        <tissue evidence="12">Thorax and Abdomen</tissue>
    </source>
</reference>
<keyword evidence="11" id="KW-1185">Reference proteome</keyword>
<dbReference type="RefSeq" id="XP_046591829.1">
    <property type="nucleotide sequence ID" value="XM_046735873.1"/>
</dbReference>
<keyword evidence="4" id="KW-0479">Metal-binding</keyword>
<accession>A0ABM3FUZ2</accession>
<dbReference type="SUPFAM" id="SSF51197">
    <property type="entry name" value="Clavaminate synthase-like"/>
    <property type="match status" value="1"/>
</dbReference>
<name>A0ABM3FUZ2_NEOLC</name>
<dbReference type="CDD" id="cd00250">
    <property type="entry name" value="CAS_like"/>
    <property type="match status" value="1"/>
</dbReference>
<evidence type="ECO:0000256" key="2">
    <source>
        <dbReference type="ARBA" id="ARBA00005022"/>
    </source>
</evidence>
<dbReference type="Pfam" id="PF02668">
    <property type="entry name" value="TauD"/>
    <property type="match status" value="1"/>
</dbReference>
<dbReference type="PANTHER" id="PTHR10696:SF33">
    <property type="entry name" value="GAMMA-BUTYROBETAINE DIOXYGENASE"/>
    <property type="match status" value="1"/>
</dbReference>
<proteinExistence type="inferred from homology"/>
<evidence type="ECO:0000256" key="1">
    <source>
        <dbReference type="ARBA" id="ARBA00001954"/>
    </source>
</evidence>
<comment type="cofactor">
    <cofactor evidence="1">
        <name>Fe(2+)</name>
        <dbReference type="ChEBI" id="CHEBI:29033"/>
    </cofactor>
</comment>
<dbReference type="Gene3D" id="3.30.2020.30">
    <property type="match status" value="1"/>
</dbReference>
<dbReference type="Gene3D" id="3.60.130.10">
    <property type="entry name" value="Clavaminate synthase-like"/>
    <property type="match status" value="1"/>
</dbReference>
<dbReference type="InterPro" id="IPR050411">
    <property type="entry name" value="AlphaKG_dependent_hydroxylases"/>
</dbReference>
<evidence type="ECO:0000256" key="5">
    <source>
        <dbReference type="ARBA" id="ARBA00022873"/>
    </source>
</evidence>
<dbReference type="Pfam" id="PF06155">
    <property type="entry name" value="GBBH-like_N"/>
    <property type="match status" value="1"/>
</dbReference>
<dbReference type="PANTHER" id="PTHR10696">
    <property type="entry name" value="GAMMA-BUTYROBETAINE HYDROXYLASE-RELATED"/>
    <property type="match status" value="1"/>
</dbReference>
<evidence type="ECO:0000256" key="4">
    <source>
        <dbReference type="ARBA" id="ARBA00022723"/>
    </source>
</evidence>
<keyword evidence="8" id="KW-0408">Iron</keyword>
<evidence type="ECO:0000259" key="9">
    <source>
        <dbReference type="Pfam" id="PF02668"/>
    </source>
</evidence>
<dbReference type="Proteomes" id="UP000829291">
    <property type="component" value="Chromosome 3"/>
</dbReference>
<evidence type="ECO:0000313" key="11">
    <source>
        <dbReference type="Proteomes" id="UP000829291"/>
    </source>
</evidence>
<evidence type="ECO:0000259" key="10">
    <source>
        <dbReference type="Pfam" id="PF06155"/>
    </source>
</evidence>
<dbReference type="InterPro" id="IPR003819">
    <property type="entry name" value="TauD/TfdA-like"/>
</dbReference>